<dbReference type="EMBL" id="PGCI01000158">
    <property type="protein sequence ID" value="PLW36544.1"/>
    <property type="molecule type" value="Genomic_DNA"/>
</dbReference>
<accession>A0A2N5UFM3</accession>
<gene>
    <name evidence="1" type="ORF">PCASD_06423</name>
</gene>
<organism evidence="1 2">
    <name type="scientific">Puccinia coronata f. sp. avenae</name>
    <dbReference type="NCBI Taxonomy" id="200324"/>
    <lineage>
        <taxon>Eukaryota</taxon>
        <taxon>Fungi</taxon>
        <taxon>Dikarya</taxon>
        <taxon>Basidiomycota</taxon>
        <taxon>Pucciniomycotina</taxon>
        <taxon>Pucciniomycetes</taxon>
        <taxon>Pucciniales</taxon>
        <taxon>Pucciniaceae</taxon>
        <taxon>Puccinia</taxon>
    </lineage>
</organism>
<reference evidence="1 2" key="1">
    <citation type="submission" date="2017-11" db="EMBL/GenBank/DDBJ databases">
        <title>De novo assembly and phasing of dikaryotic genomes from two isolates of Puccinia coronata f. sp. avenae, the causal agent of oat crown rust.</title>
        <authorList>
            <person name="Miller M.E."/>
            <person name="Zhang Y."/>
            <person name="Omidvar V."/>
            <person name="Sperschneider J."/>
            <person name="Schwessinger B."/>
            <person name="Raley C."/>
            <person name="Palmer J.M."/>
            <person name="Garnica D."/>
            <person name="Upadhyaya N."/>
            <person name="Rathjen J."/>
            <person name="Taylor J.M."/>
            <person name="Park R.F."/>
            <person name="Dodds P.N."/>
            <person name="Hirsch C.D."/>
            <person name="Kianian S.F."/>
            <person name="Figueroa M."/>
        </authorList>
    </citation>
    <scope>NUCLEOTIDE SEQUENCE [LARGE SCALE GENOMIC DNA]</scope>
    <source>
        <strain evidence="1">12SD80</strain>
    </source>
</reference>
<evidence type="ECO:0000313" key="2">
    <source>
        <dbReference type="Proteomes" id="UP000235392"/>
    </source>
</evidence>
<dbReference type="AlphaFoldDB" id="A0A2N5UFM3"/>
<sequence>MQWVKCQTTEGKGLQSYPTKEKRMLTETQGGEVLMTIDHLRTTFLTLSPQRHEVIGAQLRCRRGPPTTDLTESLLLRSSGKISSSHVAKLKLEQVRLRPPTTMASLLHTQSIFTGQLV</sequence>
<evidence type="ECO:0000313" key="1">
    <source>
        <dbReference type="EMBL" id="PLW36544.1"/>
    </source>
</evidence>
<comment type="caution">
    <text evidence="1">The sequence shown here is derived from an EMBL/GenBank/DDBJ whole genome shotgun (WGS) entry which is preliminary data.</text>
</comment>
<protein>
    <submittedName>
        <fullName evidence="1">Uncharacterized protein</fullName>
    </submittedName>
</protein>
<dbReference type="Proteomes" id="UP000235392">
    <property type="component" value="Unassembled WGS sequence"/>
</dbReference>
<name>A0A2N5UFM3_9BASI</name>
<proteinExistence type="predicted"/>